<gene>
    <name evidence="1" type="ORF">GALMADRAFT_158994</name>
</gene>
<reference evidence="2" key="1">
    <citation type="journal article" date="2014" name="Proc. Natl. Acad. Sci. U.S.A.">
        <title>Extensive sampling of basidiomycete genomes demonstrates inadequacy of the white-rot/brown-rot paradigm for wood decay fungi.</title>
        <authorList>
            <person name="Riley R."/>
            <person name="Salamov A.A."/>
            <person name="Brown D.W."/>
            <person name="Nagy L.G."/>
            <person name="Floudas D."/>
            <person name="Held B.W."/>
            <person name="Levasseur A."/>
            <person name="Lombard V."/>
            <person name="Morin E."/>
            <person name="Otillar R."/>
            <person name="Lindquist E.A."/>
            <person name="Sun H."/>
            <person name="LaButti K.M."/>
            <person name="Schmutz J."/>
            <person name="Jabbour D."/>
            <person name="Luo H."/>
            <person name="Baker S.E."/>
            <person name="Pisabarro A.G."/>
            <person name="Walton J.D."/>
            <person name="Blanchette R.A."/>
            <person name="Henrissat B."/>
            <person name="Martin F."/>
            <person name="Cullen D."/>
            <person name="Hibbett D.S."/>
            <person name="Grigoriev I.V."/>
        </authorList>
    </citation>
    <scope>NUCLEOTIDE SEQUENCE [LARGE SCALE GENOMIC DNA]</scope>
    <source>
        <strain evidence="2">CBS 339.88</strain>
    </source>
</reference>
<dbReference type="EMBL" id="KL142389">
    <property type="protein sequence ID" value="KDR72277.1"/>
    <property type="molecule type" value="Genomic_DNA"/>
</dbReference>
<dbReference type="HOGENOM" id="CLU_030662_0_0_1"/>
<evidence type="ECO:0008006" key="3">
    <source>
        <dbReference type="Google" id="ProtNLM"/>
    </source>
</evidence>
<sequence>MPKNTWRATAAFKKLTNLRPIKRQRQLDTPIFKLHEDLLLQIFAHNARVDLTEPPAHIILKRTSQVCITWRDIVVGSSTLWGRVIYISSFLLWKNGDHWAKEVLRRTGHAALDVKWMEGRTSEQLKEELNLLNSVLTQHWTRIRSLDIVTLFRPGDLIPLAWDVFRQPAPLLEDVHFHFIKGAHEMFYDPKFSLFKDSAPLLHTFRARIIPIKLHAPWVFNLRSLEFNWRFQLDEILNAFAAMPNLEALALSNSPNPLEVGDDTSHLPNIVLPRLTLIKFEAFSYFEPVLHLLNHITASPSCCLEIDFTNNTMMEANFTQIQAVISRYSHNYFTTQIPERALLEFTDHVMGFKCYPNQFSLYLYGPPSPTFPTSLFLDIFIPCFHQLTTLELRISPGTLSFSDPNIKPFILSLPRLETLEATNFVLTSLLHCPDDGHPVLPSLRKVKCIDVQDHPLLLLAFLQRRKAIGLPIQTVTISEDQWQIEGSSHDFSCLEEVTGLHFIREKVSEKTEYICGSGNPDRLIWEAPSNWLVPPLCGSPAVKKSAWSRFLGV</sequence>
<organism evidence="1 2">
    <name type="scientific">Galerina marginata (strain CBS 339.88)</name>
    <dbReference type="NCBI Taxonomy" id="685588"/>
    <lineage>
        <taxon>Eukaryota</taxon>
        <taxon>Fungi</taxon>
        <taxon>Dikarya</taxon>
        <taxon>Basidiomycota</taxon>
        <taxon>Agaricomycotina</taxon>
        <taxon>Agaricomycetes</taxon>
        <taxon>Agaricomycetidae</taxon>
        <taxon>Agaricales</taxon>
        <taxon>Agaricineae</taxon>
        <taxon>Strophariaceae</taxon>
        <taxon>Galerina</taxon>
    </lineage>
</organism>
<evidence type="ECO:0000313" key="1">
    <source>
        <dbReference type="EMBL" id="KDR72277.1"/>
    </source>
</evidence>
<evidence type="ECO:0000313" key="2">
    <source>
        <dbReference type="Proteomes" id="UP000027222"/>
    </source>
</evidence>
<dbReference type="OrthoDB" id="2901832at2759"/>
<name>A0A067SQF5_GALM3</name>
<keyword evidence="2" id="KW-1185">Reference proteome</keyword>
<protein>
    <recommendedName>
        <fullName evidence="3">F-box domain-containing protein</fullName>
    </recommendedName>
</protein>
<accession>A0A067SQF5</accession>
<proteinExistence type="predicted"/>
<dbReference type="AlphaFoldDB" id="A0A067SQF5"/>
<dbReference type="Proteomes" id="UP000027222">
    <property type="component" value="Unassembled WGS sequence"/>
</dbReference>